<dbReference type="PANTHER" id="PTHR33539">
    <property type="entry name" value="UPF0764 PROTEIN C16ORF89"/>
    <property type="match status" value="1"/>
</dbReference>
<dbReference type="PANTHER" id="PTHR33539:SF1">
    <property type="entry name" value="UPF0764 PROTEIN C16ORF89"/>
    <property type="match status" value="1"/>
</dbReference>
<dbReference type="InterPro" id="IPR031751">
    <property type="entry name" value="DUF4735"/>
</dbReference>
<evidence type="ECO:0000313" key="3">
    <source>
        <dbReference type="WBParaSite" id="ECPE_0000057301-mRNA-1"/>
    </source>
</evidence>
<proteinExistence type="predicted"/>
<sequence>MMVSVSVIGSTSNPIVTRFYVLLRAIEKSVSYSLTHYEEMNFDGAFSLWIVKGYLKYLLSIQALWHDSNGTPLLVPVRTNLTRLFMSVEQVLPRVIQSLKQRDASYFHKMGSLFMLRWYPQSPNTLYEMGYPSADSGRDITFDEQLSDRCISQLLLTNH</sequence>
<dbReference type="OrthoDB" id="5949187at2759"/>
<name>A0A183A0T8_9TREM</name>
<dbReference type="AlphaFoldDB" id="A0A183A0T8"/>
<evidence type="ECO:0000313" key="1">
    <source>
        <dbReference type="EMBL" id="VDP24472.1"/>
    </source>
</evidence>
<dbReference type="Proteomes" id="UP000272942">
    <property type="component" value="Unassembled WGS sequence"/>
</dbReference>
<keyword evidence="2" id="KW-1185">Reference proteome</keyword>
<dbReference type="EMBL" id="UZAN01002065">
    <property type="protein sequence ID" value="VDP24472.1"/>
    <property type="molecule type" value="Genomic_DNA"/>
</dbReference>
<gene>
    <name evidence="1" type="ORF">ECPE_LOCUS573</name>
</gene>
<protein>
    <submittedName>
        <fullName evidence="3">ARM repeat superfamily protein</fullName>
    </submittedName>
</protein>
<organism evidence="3">
    <name type="scientific">Echinostoma caproni</name>
    <dbReference type="NCBI Taxonomy" id="27848"/>
    <lineage>
        <taxon>Eukaryota</taxon>
        <taxon>Metazoa</taxon>
        <taxon>Spiralia</taxon>
        <taxon>Lophotrochozoa</taxon>
        <taxon>Platyhelminthes</taxon>
        <taxon>Trematoda</taxon>
        <taxon>Digenea</taxon>
        <taxon>Plagiorchiida</taxon>
        <taxon>Echinostomata</taxon>
        <taxon>Echinostomatoidea</taxon>
        <taxon>Echinostomatidae</taxon>
        <taxon>Echinostoma</taxon>
    </lineage>
</organism>
<dbReference type="WBParaSite" id="ECPE_0000057301-mRNA-1">
    <property type="protein sequence ID" value="ECPE_0000057301-mRNA-1"/>
    <property type="gene ID" value="ECPE_0000057301"/>
</dbReference>
<accession>A0A183A0T8</accession>
<dbReference type="Pfam" id="PF15882">
    <property type="entry name" value="DUF4735"/>
    <property type="match status" value="1"/>
</dbReference>
<reference evidence="3" key="1">
    <citation type="submission" date="2016-06" db="UniProtKB">
        <authorList>
            <consortium name="WormBaseParasite"/>
        </authorList>
    </citation>
    <scope>IDENTIFICATION</scope>
</reference>
<evidence type="ECO:0000313" key="2">
    <source>
        <dbReference type="Proteomes" id="UP000272942"/>
    </source>
</evidence>
<reference evidence="1 2" key="2">
    <citation type="submission" date="2018-11" db="EMBL/GenBank/DDBJ databases">
        <authorList>
            <consortium name="Pathogen Informatics"/>
        </authorList>
    </citation>
    <scope>NUCLEOTIDE SEQUENCE [LARGE SCALE GENOMIC DNA]</scope>
    <source>
        <strain evidence="1 2">Egypt</strain>
    </source>
</reference>
<dbReference type="GO" id="GO:0016020">
    <property type="term" value="C:membrane"/>
    <property type="evidence" value="ECO:0007669"/>
    <property type="project" value="TreeGrafter"/>
</dbReference>
<dbReference type="GO" id="GO:0005829">
    <property type="term" value="C:cytosol"/>
    <property type="evidence" value="ECO:0007669"/>
    <property type="project" value="TreeGrafter"/>
</dbReference>